<gene>
    <name evidence="2" type="ORF">GCM10009769_05480</name>
    <name evidence="3" type="ORF">JOE58_000708</name>
</gene>
<organism evidence="2 4">
    <name type="scientific">Curtobacterium luteum</name>
    <dbReference type="NCBI Taxonomy" id="33881"/>
    <lineage>
        <taxon>Bacteria</taxon>
        <taxon>Bacillati</taxon>
        <taxon>Actinomycetota</taxon>
        <taxon>Actinomycetes</taxon>
        <taxon>Micrococcales</taxon>
        <taxon>Microbacteriaceae</taxon>
        <taxon>Curtobacterium</taxon>
    </lineage>
</organism>
<accession>A0A8H9G9H8</accession>
<feature type="transmembrane region" description="Helical" evidence="1">
    <location>
        <begin position="36"/>
        <end position="54"/>
    </location>
</feature>
<dbReference type="EMBL" id="BMOI01000001">
    <property type="protein sequence ID" value="GGK90312.1"/>
    <property type="molecule type" value="Genomic_DNA"/>
</dbReference>
<evidence type="ECO:0000313" key="5">
    <source>
        <dbReference type="Proteomes" id="UP000746584"/>
    </source>
</evidence>
<dbReference type="RefSeq" id="WP_175327849.1">
    <property type="nucleotide sequence ID" value="NZ_BMOI01000001.1"/>
</dbReference>
<name>A0A8H9G9H8_9MICO</name>
<dbReference type="Proteomes" id="UP000648535">
    <property type="component" value="Unassembled WGS sequence"/>
</dbReference>
<keyword evidence="5" id="KW-1185">Reference proteome</keyword>
<feature type="transmembrane region" description="Helical" evidence="1">
    <location>
        <begin position="99"/>
        <end position="118"/>
    </location>
</feature>
<evidence type="ECO:0000256" key="1">
    <source>
        <dbReference type="SAM" id="Phobius"/>
    </source>
</evidence>
<feature type="transmembrane region" description="Helical" evidence="1">
    <location>
        <begin position="75"/>
        <end position="93"/>
    </location>
</feature>
<evidence type="ECO:0000313" key="3">
    <source>
        <dbReference type="EMBL" id="MBM7801457.1"/>
    </source>
</evidence>
<protein>
    <submittedName>
        <fullName evidence="3">FtsH-binding integral membrane protein</fullName>
    </submittedName>
</protein>
<keyword evidence="1" id="KW-0812">Transmembrane</keyword>
<reference evidence="3 5" key="3">
    <citation type="submission" date="2021-01" db="EMBL/GenBank/DDBJ databases">
        <title>Sequencing the genomes of 1000 actinobacteria strains.</title>
        <authorList>
            <person name="Klenk H.-P."/>
        </authorList>
    </citation>
    <scope>NUCLEOTIDE SEQUENCE [LARGE SCALE GENOMIC DNA]</scope>
    <source>
        <strain evidence="3 5">DSM 20542</strain>
    </source>
</reference>
<dbReference type="Proteomes" id="UP000746584">
    <property type="component" value="Unassembled WGS sequence"/>
</dbReference>
<reference evidence="2" key="2">
    <citation type="submission" date="2020-09" db="EMBL/GenBank/DDBJ databases">
        <authorList>
            <person name="Sun Q."/>
            <person name="Ohkuma M."/>
        </authorList>
    </citation>
    <scope>NUCLEOTIDE SEQUENCE</scope>
    <source>
        <strain evidence="2">JCM 1480</strain>
    </source>
</reference>
<comment type="caution">
    <text evidence="2">The sequence shown here is derived from an EMBL/GenBank/DDBJ whole genome shotgun (WGS) entry which is preliminary data.</text>
</comment>
<dbReference type="AlphaFoldDB" id="A0A8H9G9H8"/>
<keyword evidence="1" id="KW-0472">Membrane</keyword>
<proteinExistence type="predicted"/>
<evidence type="ECO:0000313" key="2">
    <source>
        <dbReference type="EMBL" id="GGK90312.1"/>
    </source>
</evidence>
<sequence length="139" mass="14316">MNTQQIVPATRSGLVLSIVGFAIAATLMASSTARTALATPYGLAWILLVVLMVYPPRMIRPGPGWARQRCRTVPATVLYVAAVVVALGGATWAVTAGAVVAACTGALTLGIATVAATLPTVTRPEQAPHESGRRGPRGR</sequence>
<dbReference type="EMBL" id="JAFBCG010000001">
    <property type="protein sequence ID" value="MBM7801457.1"/>
    <property type="molecule type" value="Genomic_DNA"/>
</dbReference>
<keyword evidence="1" id="KW-1133">Transmembrane helix</keyword>
<reference evidence="2" key="1">
    <citation type="journal article" date="2014" name="Int. J. Syst. Evol. Microbiol.">
        <title>Complete genome sequence of Corynebacterium casei LMG S-19264T (=DSM 44701T), isolated from a smear-ripened cheese.</title>
        <authorList>
            <consortium name="US DOE Joint Genome Institute (JGI-PGF)"/>
            <person name="Walter F."/>
            <person name="Albersmeier A."/>
            <person name="Kalinowski J."/>
            <person name="Ruckert C."/>
        </authorList>
    </citation>
    <scope>NUCLEOTIDE SEQUENCE</scope>
    <source>
        <strain evidence="2">JCM 1480</strain>
    </source>
</reference>
<feature type="transmembrane region" description="Helical" evidence="1">
    <location>
        <begin position="12"/>
        <end position="30"/>
    </location>
</feature>
<evidence type="ECO:0000313" key="4">
    <source>
        <dbReference type="Proteomes" id="UP000648535"/>
    </source>
</evidence>